<keyword evidence="3" id="KW-1185">Reference proteome</keyword>
<gene>
    <name evidence="2" type="ORF">BDBG_03260</name>
</gene>
<feature type="region of interest" description="Disordered" evidence="1">
    <location>
        <begin position="1"/>
        <end position="29"/>
    </location>
</feature>
<dbReference type="OrthoDB" id="5422293at2759"/>
<evidence type="ECO:0000256" key="1">
    <source>
        <dbReference type="SAM" id="MobiDB-lite"/>
    </source>
</evidence>
<protein>
    <submittedName>
        <fullName evidence="2">Uncharacterized protein</fullName>
    </submittedName>
</protein>
<dbReference type="KEGG" id="bgh:BDBG_03260"/>
<dbReference type="GeneID" id="8505463"/>
<organism evidence="2 3">
    <name type="scientific">Blastomyces gilchristii (strain SLH14081)</name>
    <name type="common">Blastomyces dermatitidis</name>
    <dbReference type="NCBI Taxonomy" id="559298"/>
    <lineage>
        <taxon>Eukaryota</taxon>
        <taxon>Fungi</taxon>
        <taxon>Dikarya</taxon>
        <taxon>Ascomycota</taxon>
        <taxon>Pezizomycotina</taxon>
        <taxon>Eurotiomycetes</taxon>
        <taxon>Eurotiomycetidae</taxon>
        <taxon>Onygenales</taxon>
        <taxon>Ajellomycetaceae</taxon>
        <taxon>Blastomyces</taxon>
    </lineage>
</organism>
<dbReference type="Proteomes" id="UP000002038">
    <property type="component" value="Unassembled WGS sequence"/>
</dbReference>
<sequence length="314" mass="37060">MTRMDKRQISHPWANGGHVTHTNGHVPKSKEPRYFSSVLSHHSKDYRLYPSLTQRQFPRGIGNMPPRRRKLPFRLRLLRLYYRIIHFRSPLKLRASIVRLRHDHPRPWLCLLQLFNPFPTWLYPVSDPVPSKQMLGNVSLMMARRNHIVTFRNIPVWRSRDTPLRSLYRLYESMASGEYAPMGQETEYFWYQNRSRWDLHIIEDPKDPDPIRYAILACLAEELVNAFNWRLGLGMRRDHKHVLREADEDPYPAYAPVIGPSWTKDVPPISREDLCALPQGFVNSEGKLVLEENGKNEVFARRNIVTNVGWLYTI</sequence>
<dbReference type="RefSeq" id="XP_002626096.2">
    <property type="nucleotide sequence ID" value="XM_002626050.2"/>
</dbReference>
<proteinExistence type="predicted"/>
<dbReference type="AlphaFoldDB" id="A0A179UGQ5"/>
<dbReference type="VEuPathDB" id="FungiDB:BDBG_03260"/>
<accession>A0A179UGQ5</accession>
<reference evidence="3" key="1">
    <citation type="journal article" date="2015" name="PLoS Genet.">
        <title>The dynamic genome and transcriptome of the human fungal pathogen Blastomyces and close relative Emmonsia.</title>
        <authorList>
            <person name="Munoz J.F."/>
            <person name="Gauthier G.M."/>
            <person name="Desjardins C.A."/>
            <person name="Gallo J.E."/>
            <person name="Holder J."/>
            <person name="Sullivan T.D."/>
            <person name="Marty A.J."/>
            <person name="Carmen J.C."/>
            <person name="Chen Z."/>
            <person name="Ding L."/>
            <person name="Gujja S."/>
            <person name="Magrini V."/>
            <person name="Misas E."/>
            <person name="Mitreva M."/>
            <person name="Priest M."/>
            <person name="Saif S."/>
            <person name="Whiston E.A."/>
            <person name="Young S."/>
            <person name="Zeng Q."/>
            <person name="Goldman W.E."/>
            <person name="Mardis E.R."/>
            <person name="Taylor J.W."/>
            <person name="McEwen J.G."/>
            <person name="Clay O.K."/>
            <person name="Klein B.S."/>
            <person name="Cuomo C.A."/>
        </authorList>
    </citation>
    <scope>NUCLEOTIDE SEQUENCE [LARGE SCALE GENOMIC DNA]</scope>
    <source>
        <strain evidence="3">SLH14081</strain>
    </source>
</reference>
<evidence type="ECO:0000313" key="3">
    <source>
        <dbReference type="Proteomes" id="UP000002038"/>
    </source>
</evidence>
<name>A0A179UGQ5_BLAGS</name>
<evidence type="ECO:0000313" key="2">
    <source>
        <dbReference type="EMBL" id="OAT07164.1"/>
    </source>
</evidence>
<dbReference type="EMBL" id="GG657452">
    <property type="protein sequence ID" value="OAT07164.1"/>
    <property type="molecule type" value="Genomic_DNA"/>
</dbReference>